<evidence type="ECO:0000256" key="4">
    <source>
        <dbReference type="ARBA" id="ARBA00022989"/>
    </source>
</evidence>
<dbReference type="GO" id="GO:0140359">
    <property type="term" value="F:ABC-type transporter activity"/>
    <property type="evidence" value="ECO:0007669"/>
    <property type="project" value="InterPro"/>
</dbReference>
<accession>E6TZC1</accession>
<dbReference type="InterPro" id="IPR051449">
    <property type="entry name" value="ABC-2_transporter_component"/>
</dbReference>
<name>E6TZC1_EVAC2</name>
<dbReference type="GO" id="GO:0005886">
    <property type="term" value="C:plasma membrane"/>
    <property type="evidence" value="ECO:0007669"/>
    <property type="project" value="UniProtKB-SubCell"/>
</dbReference>
<evidence type="ECO:0000313" key="9">
    <source>
        <dbReference type="Proteomes" id="UP000001401"/>
    </source>
</evidence>
<protein>
    <submittedName>
        <fullName evidence="8">ABC-2 type transporter</fullName>
    </submittedName>
</protein>
<dbReference type="KEGG" id="bco:Bcell_0701"/>
<dbReference type="eggNOG" id="COG0842">
    <property type="taxonomic scope" value="Bacteria"/>
</dbReference>
<organism evidence="8 9">
    <name type="scientific">Evansella cellulosilytica (strain ATCC 21833 / DSM 2522 / FERM P-1141 / JCM 9156 / N-4)</name>
    <name type="common">Bacillus cellulosilyticus</name>
    <dbReference type="NCBI Taxonomy" id="649639"/>
    <lineage>
        <taxon>Bacteria</taxon>
        <taxon>Bacillati</taxon>
        <taxon>Bacillota</taxon>
        <taxon>Bacilli</taxon>
        <taxon>Bacillales</taxon>
        <taxon>Bacillaceae</taxon>
        <taxon>Evansella</taxon>
    </lineage>
</organism>
<evidence type="ECO:0000256" key="2">
    <source>
        <dbReference type="ARBA" id="ARBA00022475"/>
    </source>
</evidence>
<feature type="transmembrane region" description="Helical" evidence="6">
    <location>
        <begin position="20"/>
        <end position="41"/>
    </location>
</feature>
<evidence type="ECO:0000256" key="5">
    <source>
        <dbReference type="ARBA" id="ARBA00023136"/>
    </source>
</evidence>
<keyword evidence="4 6" id="KW-1133">Transmembrane helix</keyword>
<feature type="transmembrane region" description="Helical" evidence="6">
    <location>
        <begin position="276"/>
        <end position="296"/>
    </location>
</feature>
<dbReference type="PANTHER" id="PTHR30294:SF29">
    <property type="entry name" value="MULTIDRUG ABC TRANSPORTER PERMEASE YBHS-RELATED"/>
    <property type="match status" value="1"/>
</dbReference>
<feature type="transmembrane region" description="Helical" evidence="6">
    <location>
        <begin position="336"/>
        <end position="356"/>
    </location>
</feature>
<dbReference type="STRING" id="649639.Bcell_0701"/>
<feature type="domain" description="ABC-2 type transporter transmembrane" evidence="7">
    <location>
        <begin position="17"/>
        <end position="413"/>
    </location>
</feature>
<proteinExistence type="predicted"/>
<dbReference type="PANTHER" id="PTHR30294">
    <property type="entry name" value="MEMBRANE COMPONENT OF ABC TRANSPORTER YHHJ-RELATED"/>
    <property type="match status" value="1"/>
</dbReference>
<dbReference type="HOGENOM" id="CLU_039483_0_4_9"/>
<sequence length="422" mass="46095">MNNFLIKDILVIVRERSELFILLLMPFILIGILGFALRGVLGGEITALQMTVAIVQEDVEQDGMKQFAEEISERQLPVEITNELQAIADEVSPIQLVNSVLEEETLKEMIAVEEMQAEEAEAALINGDVIATLTVPENFTYDTLRKMIFEEGEGSELKITVNEFGSLRASIFEDIITGVARSLNLETAIAQASGEPVPFLIENRELGGIETINAKEPVTSFQYYTIAMAVMFVLYVASTISSKAYVEKQQHVFNRILLSGTAPIAYLGSKSISASVLAFIQLSILFSLSTLLFQPFELDLQFWLGMVVITAMLALCIGAIAAFLTALTIKFNSESVSSFFSGGAVSILAFVGGSFIPTSEISPLLSSIGSWTPNGAALNVYLTWMQGFEWAALLSPLVLLAVQSIVFFLVSIIIFPKRRAVS</sequence>
<comment type="subcellular location">
    <subcellularLocation>
        <location evidence="1">Cell membrane</location>
        <topology evidence="1">Multi-pass membrane protein</topology>
    </subcellularLocation>
</comment>
<evidence type="ECO:0000313" key="8">
    <source>
        <dbReference type="EMBL" id="ADU28983.1"/>
    </source>
</evidence>
<evidence type="ECO:0000256" key="3">
    <source>
        <dbReference type="ARBA" id="ARBA00022692"/>
    </source>
</evidence>
<dbReference type="Proteomes" id="UP000001401">
    <property type="component" value="Chromosome"/>
</dbReference>
<dbReference type="Pfam" id="PF12698">
    <property type="entry name" value="ABC2_membrane_3"/>
    <property type="match status" value="1"/>
</dbReference>
<dbReference type="InterPro" id="IPR013525">
    <property type="entry name" value="ABC2_TM"/>
</dbReference>
<gene>
    <name evidence="8" type="ordered locus">Bcell_0701</name>
</gene>
<evidence type="ECO:0000256" key="1">
    <source>
        <dbReference type="ARBA" id="ARBA00004651"/>
    </source>
</evidence>
<evidence type="ECO:0000256" key="6">
    <source>
        <dbReference type="SAM" id="Phobius"/>
    </source>
</evidence>
<reference evidence="8 9" key="1">
    <citation type="submission" date="2010-12" db="EMBL/GenBank/DDBJ databases">
        <title>Complete sequence of Bacillus cellulosilyticus DSM 2522.</title>
        <authorList>
            <consortium name="US DOE Joint Genome Institute"/>
            <person name="Lucas S."/>
            <person name="Copeland A."/>
            <person name="Lapidus A."/>
            <person name="Cheng J.-F."/>
            <person name="Bruce D."/>
            <person name="Goodwin L."/>
            <person name="Pitluck S."/>
            <person name="Chertkov O."/>
            <person name="Detter J.C."/>
            <person name="Han C."/>
            <person name="Tapia R."/>
            <person name="Land M."/>
            <person name="Hauser L."/>
            <person name="Jeffries C."/>
            <person name="Kyrpides N."/>
            <person name="Ivanova N."/>
            <person name="Mikhailova N."/>
            <person name="Brumm P."/>
            <person name="Mead D."/>
            <person name="Woyke T."/>
        </authorList>
    </citation>
    <scope>NUCLEOTIDE SEQUENCE [LARGE SCALE GENOMIC DNA]</scope>
    <source>
        <strain evidence="9">ATCC 21833 / DSM 2522 / FERM P-1141 / JCM 9156 / N-4</strain>
    </source>
</reference>
<keyword evidence="2" id="KW-1003">Cell membrane</keyword>
<dbReference type="EMBL" id="CP002394">
    <property type="protein sequence ID" value="ADU28983.1"/>
    <property type="molecule type" value="Genomic_DNA"/>
</dbReference>
<evidence type="ECO:0000259" key="7">
    <source>
        <dbReference type="Pfam" id="PF12698"/>
    </source>
</evidence>
<keyword evidence="3 6" id="KW-0812">Transmembrane</keyword>
<feature type="transmembrane region" description="Helical" evidence="6">
    <location>
        <begin position="302"/>
        <end position="324"/>
    </location>
</feature>
<dbReference type="AlphaFoldDB" id="E6TZC1"/>
<feature type="transmembrane region" description="Helical" evidence="6">
    <location>
        <begin position="221"/>
        <end position="240"/>
    </location>
</feature>
<dbReference type="OrthoDB" id="3078158at2"/>
<keyword evidence="9" id="KW-1185">Reference proteome</keyword>
<feature type="transmembrane region" description="Helical" evidence="6">
    <location>
        <begin position="390"/>
        <end position="415"/>
    </location>
</feature>
<keyword evidence="5 6" id="KW-0472">Membrane</keyword>